<gene>
    <name evidence="3" type="primary">lytC_1</name>
    <name evidence="3" type="ORF">DEAC_c00760</name>
</gene>
<dbReference type="AlphaFoldDB" id="A0A0J1FWJ7"/>
<dbReference type="Pfam" id="PF04122">
    <property type="entry name" value="CW_binding_2"/>
    <property type="match status" value="3"/>
</dbReference>
<sequence length="543" mass="57863">MRKLPTLFLTALFTFSSVLPVLASTDTSTISPIINRMAGQDRYETSSTIAEQGWPNGSTNCILAFGGNFTDSLAAVPLAKKFDAPILLTESTTLPAITKKTLTDLKTKNVTIIGGTGVISDAIDTELQAMGITTNRIYGYDKYETAIAVAKQVTTSPTMLFVCTSDDFTDALSISPVAAIKQDPIILVSQDSIPESVKNYISANNGIVKTYVIGDSDEISDSVANQFPNYERIAGNDSYSTNIAVNNQFAGVFGPKVTTVASGEQFSDALSGSALASKIAAPIILINNSPADVTRSYYQDRIANGLNGDSNVTPTVDIFGGTVVIPDSVISGLGQGKAGVSHLSPVSVTTSIGIAPVLPSSVTATMMDGTTKTVNVTWPIIESSRYLSAGSFCVTGTIAESTVVKPIATVEVMHENPDPILTVDQIQQDILGTWTTSDGKYTLNFENDGTLEVTQENTGYTTNYKTKYSFPNSTLIKITNSSWTEEDNFVLIGKYLEIYNMGVPHITGNNIITGTSAYTGYLNNPTSFSTSTNPVNFIFTKTN</sequence>
<name>A0A0J1FWJ7_9FIRM</name>
<proteinExistence type="predicted"/>
<dbReference type="InterPro" id="IPR007253">
    <property type="entry name" value="Cell_wall-bd_2"/>
</dbReference>
<protein>
    <submittedName>
        <fullName evidence="3">N-acetylmuramoyl-L-alanine amidase LytC</fullName>
        <ecNumber evidence="3">3.5.1.28</ecNumber>
    </submittedName>
</protein>
<dbReference type="Gene3D" id="3.40.50.12090">
    <property type="match status" value="2"/>
</dbReference>
<dbReference type="RefSeq" id="WP_083995776.1">
    <property type="nucleotide sequence ID" value="NZ_LDZY01000001.1"/>
</dbReference>
<accession>A0A0J1FWJ7</accession>
<feature type="chain" id="PRO_5005251250" evidence="1">
    <location>
        <begin position="24"/>
        <end position="543"/>
    </location>
</feature>
<reference evidence="3 4" key="1">
    <citation type="submission" date="2015-06" db="EMBL/GenBank/DDBJ databases">
        <title>Draft genome of the moderately acidophilic sulfate reducer Candidatus Desulfosporosinus acididurans strain M1.</title>
        <authorList>
            <person name="Poehlein A."/>
            <person name="Petzsch P."/>
            <person name="Johnson B.D."/>
            <person name="Schloemann M."/>
            <person name="Daniel R."/>
            <person name="Muehling M."/>
        </authorList>
    </citation>
    <scope>NUCLEOTIDE SEQUENCE [LARGE SCALE GENOMIC DNA]</scope>
    <source>
        <strain evidence="3 4">M1</strain>
    </source>
</reference>
<dbReference type="PATRIC" id="fig|476652.3.peg.69"/>
<dbReference type="EC" id="3.5.1.28" evidence="3"/>
<dbReference type="EMBL" id="LDZY01000001">
    <property type="protein sequence ID" value="KLU67672.1"/>
    <property type="molecule type" value="Genomic_DNA"/>
</dbReference>
<dbReference type="Proteomes" id="UP000036356">
    <property type="component" value="Unassembled WGS sequence"/>
</dbReference>
<feature type="signal peptide" evidence="1">
    <location>
        <begin position="1"/>
        <end position="23"/>
    </location>
</feature>
<dbReference type="PANTHER" id="PTHR30032:SF8">
    <property type="entry name" value="GERMINATION-SPECIFIC N-ACETYLMURAMOYL-L-ALANINE AMIDASE"/>
    <property type="match status" value="1"/>
</dbReference>
<dbReference type="Pfam" id="PF07532">
    <property type="entry name" value="Big_4"/>
    <property type="match status" value="1"/>
</dbReference>
<organism evidence="3 4">
    <name type="scientific">Desulfosporosinus acididurans</name>
    <dbReference type="NCBI Taxonomy" id="476652"/>
    <lineage>
        <taxon>Bacteria</taxon>
        <taxon>Bacillati</taxon>
        <taxon>Bacillota</taxon>
        <taxon>Clostridia</taxon>
        <taxon>Eubacteriales</taxon>
        <taxon>Desulfitobacteriaceae</taxon>
        <taxon>Desulfosporosinus</taxon>
    </lineage>
</organism>
<dbReference type="InterPro" id="IPR051922">
    <property type="entry name" value="Bact_Sporulation_Assoc"/>
</dbReference>
<evidence type="ECO:0000256" key="1">
    <source>
        <dbReference type="SAM" id="SignalP"/>
    </source>
</evidence>
<evidence type="ECO:0000313" key="4">
    <source>
        <dbReference type="Proteomes" id="UP000036356"/>
    </source>
</evidence>
<keyword evidence="3" id="KW-0378">Hydrolase</keyword>
<keyword evidence="4" id="KW-1185">Reference proteome</keyword>
<evidence type="ECO:0000259" key="2">
    <source>
        <dbReference type="Pfam" id="PF07532"/>
    </source>
</evidence>
<dbReference type="GO" id="GO:0008745">
    <property type="term" value="F:N-acetylmuramoyl-L-alanine amidase activity"/>
    <property type="evidence" value="ECO:0007669"/>
    <property type="project" value="UniProtKB-EC"/>
</dbReference>
<dbReference type="PANTHER" id="PTHR30032">
    <property type="entry name" value="N-ACETYLMURAMOYL-L-ALANINE AMIDASE-RELATED"/>
    <property type="match status" value="1"/>
</dbReference>
<keyword evidence="1" id="KW-0732">Signal</keyword>
<feature type="domain" description="Bacterial Ig-like" evidence="2">
    <location>
        <begin position="344"/>
        <end position="399"/>
    </location>
</feature>
<comment type="caution">
    <text evidence="3">The sequence shown here is derived from an EMBL/GenBank/DDBJ whole genome shotgun (WGS) entry which is preliminary data.</text>
</comment>
<evidence type="ECO:0000313" key="3">
    <source>
        <dbReference type="EMBL" id="KLU67672.1"/>
    </source>
</evidence>
<dbReference type="InterPro" id="IPR011081">
    <property type="entry name" value="Big_4"/>
</dbReference>
<dbReference type="STRING" id="476652.DEAC_c00760"/>